<organism evidence="1 2">
    <name type="scientific">Tsukamurella soli</name>
    <dbReference type="NCBI Taxonomy" id="644556"/>
    <lineage>
        <taxon>Bacteria</taxon>
        <taxon>Bacillati</taxon>
        <taxon>Actinomycetota</taxon>
        <taxon>Actinomycetes</taxon>
        <taxon>Mycobacteriales</taxon>
        <taxon>Tsukamurellaceae</taxon>
        <taxon>Tsukamurella</taxon>
    </lineage>
</organism>
<dbReference type="RefSeq" id="WP_344992861.1">
    <property type="nucleotide sequence ID" value="NZ_BAABFR010000015.1"/>
</dbReference>
<comment type="caution">
    <text evidence="1">The sequence shown here is derived from an EMBL/GenBank/DDBJ whole genome shotgun (WGS) entry which is preliminary data.</text>
</comment>
<evidence type="ECO:0008006" key="3">
    <source>
        <dbReference type="Google" id="ProtNLM"/>
    </source>
</evidence>
<dbReference type="EMBL" id="BAABFR010000015">
    <property type="protein sequence ID" value="GAA4388399.1"/>
    <property type="molecule type" value="Genomic_DNA"/>
</dbReference>
<name>A0ABP8JBW4_9ACTN</name>
<dbReference type="InterPro" id="IPR011256">
    <property type="entry name" value="Reg_factor_effector_dom_sf"/>
</dbReference>
<evidence type="ECO:0000313" key="2">
    <source>
        <dbReference type="Proteomes" id="UP001500635"/>
    </source>
</evidence>
<keyword evidence="2" id="KW-1185">Reference proteome</keyword>
<accession>A0ABP8JBW4</accession>
<dbReference type="Gene3D" id="3.20.80.10">
    <property type="entry name" value="Regulatory factor, effector binding domain"/>
    <property type="match status" value="1"/>
</dbReference>
<dbReference type="Proteomes" id="UP001500635">
    <property type="component" value="Unassembled WGS sequence"/>
</dbReference>
<protein>
    <recommendedName>
        <fullName evidence="3">GyrI-like small molecule binding domain-containing protein</fullName>
    </recommendedName>
</protein>
<reference evidence="2" key="1">
    <citation type="journal article" date="2019" name="Int. J. Syst. Evol. Microbiol.">
        <title>The Global Catalogue of Microorganisms (GCM) 10K type strain sequencing project: providing services to taxonomists for standard genome sequencing and annotation.</title>
        <authorList>
            <consortium name="The Broad Institute Genomics Platform"/>
            <consortium name="The Broad Institute Genome Sequencing Center for Infectious Disease"/>
            <person name="Wu L."/>
            <person name="Ma J."/>
        </authorList>
    </citation>
    <scope>NUCLEOTIDE SEQUENCE [LARGE SCALE GENOMIC DNA]</scope>
    <source>
        <strain evidence="2">JCM 17688</strain>
    </source>
</reference>
<proteinExistence type="predicted"/>
<evidence type="ECO:0000313" key="1">
    <source>
        <dbReference type="EMBL" id="GAA4388399.1"/>
    </source>
</evidence>
<sequence length="235" mass="25321">MTSNADLSVRKLSDAELRGRSGGAVAVRPAKLDFTLTEPELYAAPDSGFVTVVAPARGYLSIAATGSPRTSEDFRRATEALYAAAFGVKVRNKALTRRGVPGADGAVRTDFAVAPLQRVRQALTAHTIDEARWTLLLRLPAWIDDDEVAQSLEEVEVAKGLPAVARVSRVDHPAGRLLQTAVTGSWSRALTPVAKACDVELRERGLTAEPEWYEVCLGEPGAPRGHTYIVGRRVH</sequence>
<gene>
    <name evidence="1" type="ORF">GCM10023147_13930</name>
</gene>